<dbReference type="Proteomes" id="UP001163846">
    <property type="component" value="Unassembled WGS sequence"/>
</dbReference>
<evidence type="ECO:0000259" key="2">
    <source>
        <dbReference type="Pfam" id="PF01636"/>
    </source>
</evidence>
<keyword evidence="4" id="KW-1185">Reference proteome</keyword>
<comment type="caution">
    <text evidence="3">The sequence shown here is derived from an EMBL/GenBank/DDBJ whole genome shotgun (WGS) entry which is preliminary data.</text>
</comment>
<dbReference type="Gene3D" id="3.90.1200.10">
    <property type="match status" value="1"/>
</dbReference>
<dbReference type="Pfam" id="PF01636">
    <property type="entry name" value="APH"/>
    <property type="match status" value="1"/>
</dbReference>
<evidence type="ECO:0000313" key="4">
    <source>
        <dbReference type="Proteomes" id="UP001163846"/>
    </source>
</evidence>
<dbReference type="EMBL" id="MU805937">
    <property type="protein sequence ID" value="KAJ3845402.1"/>
    <property type="molecule type" value="Genomic_DNA"/>
</dbReference>
<accession>A0AA38UNJ5</accession>
<organism evidence="3 4">
    <name type="scientific">Lentinula raphanica</name>
    <dbReference type="NCBI Taxonomy" id="153919"/>
    <lineage>
        <taxon>Eukaryota</taxon>
        <taxon>Fungi</taxon>
        <taxon>Dikarya</taxon>
        <taxon>Basidiomycota</taxon>
        <taxon>Agaricomycotina</taxon>
        <taxon>Agaricomycetes</taxon>
        <taxon>Agaricomycetidae</taxon>
        <taxon>Agaricales</taxon>
        <taxon>Marasmiineae</taxon>
        <taxon>Omphalotaceae</taxon>
        <taxon>Lentinula</taxon>
    </lineage>
</organism>
<dbReference type="PANTHER" id="PTHR21310">
    <property type="entry name" value="AMINOGLYCOSIDE PHOSPHOTRANSFERASE-RELATED-RELATED"/>
    <property type="match status" value="1"/>
</dbReference>
<dbReference type="InterPro" id="IPR011009">
    <property type="entry name" value="Kinase-like_dom_sf"/>
</dbReference>
<dbReference type="PANTHER" id="PTHR21310:SF39">
    <property type="entry name" value="AMINOGLYCOSIDE PHOSPHOTRANSFERASE DOMAIN-CONTAINING PROTEIN"/>
    <property type="match status" value="1"/>
</dbReference>
<evidence type="ECO:0000256" key="1">
    <source>
        <dbReference type="SAM" id="MobiDB-lite"/>
    </source>
</evidence>
<proteinExistence type="predicted"/>
<feature type="domain" description="Aminoglycoside phosphotransferase" evidence="2">
    <location>
        <begin position="74"/>
        <end position="272"/>
    </location>
</feature>
<dbReference type="AlphaFoldDB" id="A0AA38UNJ5"/>
<keyword evidence="3" id="KW-0808">Transferase</keyword>
<dbReference type="GO" id="GO:0016301">
    <property type="term" value="F:kinase activity"/>
    <property type="evidence" value="ECO:0007669"/>
    <property type="project" value="UniProtKB-KW"/>
</dbReference>
<reference evidence="3" key="1">
    <citation type="submission" date="2022-08" db="EMBL/GenBank/DDBJ databases">
        <authorList>
            <consortium name="DOE Joint Genome Institute"/>
            <person name="Min B."/>
            <person name="Riley R."/>
            <person name="Sierra-Patev S."/>
            <person name="Naranjo-Ortiz M."/>
            <person name="Looney B."/>
            <person name="Konkel Z."/>
            <person name="Slot J.C."/>
            <person name="Sakamoto Y."/>
            <person name="Steenwyk J.L."/>
            <person name="Rokas A."/>
            <person name="Carro J."/>
            <person name="Camarero S."/>
            <person name="Ferreira P."/>
            <person name="Molpeceres G."/>
            <person name="Ruiz-Duenas F.J."/>
            <person name="Serrano A."/>
            <person name="Henrissat B."/>
            <person name="Drula E."/>
            <person name="Hughes K.W."/>
            <person name="Mata J.L."/>
            <person name="Ishikawa N.K."/>
            <person name="Vargas-Isla R."/>
            <person name="Ushijima S."/>
            <person name="Smith C.A."/>
            <person name="Ahrendt S."/>
            <person name="Andreopoulos W."/>
            <person name="He G."/>
            <person name="Labutti K."/>
            <person name="Lipzen A."/>
            <person name="Ng V."/>
            <person name="Sandor L."/>
            <person name="Barry K."/>
            <person name="Martinez A.T."/>
            <person name="Xiao Y."/>
            <person name="Gibbons J.G."/>
            <person name="Terashima K."/>
            <person name="Hibbett D.S."/>
            <person name="Grigoriev I.V."/>
        </authorList>
    </citation>
    <scope>NUCLEOTIDE SEQUENCE</scope>
    <source>
        <strain evidence="3">TFB9207</strain>
    </source>
</reference>
<feature type="region of interest" description="Disordered" evidence="1">
    <location>
        <begin position="1"/>
        <end position="24"/>
    </location>
</feature>
<gene>
    <name evidence="3" type="ORF">F5878DRAFT_599460</name>
</gene>
<name>A0AA38UNJ5_9AGAR</name>
<sequence>MEQQASFFRGSTEARRPSSPADAMSDDELHTLIENIDWKEDLIGRMPDIDIMGSPQVYRLRPYDLVAKYLWTDSRNEVYTMQLVQQHTTIHVPRVHRVIPDRISGQGLWLIMDYIDGECLLAVWPRLSWWRRLQVVCTLRSYIQQLRRVPLPSLNIPGPFDGTGRPLPCIGGHFPEDTGPFPTYTTMAAWHDEQNHRYQVYRNESSDGSYFWRYSRFNTSAPLVLCHFDLHLRNIMLDRNNQVWLIDWAFAGAYPPWFEYVPLGFWANAARPDRRLPRSFVRFMDFIVGGCASWYFTNYIAKLDSRPVGFRHCVIDNDHFIKRGVDPKLYQPVEVARPSYCQFMARKCLDIVYDSLLGIRSLLVVN</sequence>
<keyword evidence="3" id="KW-0418">Kinase</keyword>
<evidence type="ECO:0000313" key="3">
    <source>
        <dbReference type="EMBL" id="KAJ3845402.1"/>
    </source>
</evidence>
<protein>
    <submittedName>
        <fullName evidence="3">Kinase-like domain-containing protein</fullName>
    </submittedName>
</protein>
<dbReference type="SUPFAM" id="SSF56112">
    <property type="entry name" value="Protein kinase-like (PK-like)"/>
    <property type="match status" value="1"/>
</dbReference>
<dbReference type="InterPro" id="IPR051678">
    <property type="entry name" value="AGP_Transferase"/>
</dbReference>
<dbReference type="InterPro" id="IPR002575">
    <property type="entry name" value="Aminoglycoside_PTrfase"/>
</dbReference>